<feature type="region of interest" description="Disordered" evidence="1">
    <location>
        <begin position="1"/>
        <end position="21"/>
    </location>
</feature>
<sequence length="187" mass="19327">MGERIDVSMTNNCEGGTEREGGGVLVCASRAPEGGAAKGHAGLNPLSLAQRRRPLVGARSADDGRGVAHQRHHEDGVRDARRAPREPLALACPAPRPGDGGPPHRSRGGLLKGPGPRLPAPRRAGGRDPCTCTAPAGGAGGRSWPGRSVRGRGVQRGASVDLFSDPFVNVIPAAYPVYPCSNASLYH</sequence>
<evidence type="ECO:0000256" key="1">
    <source>
        <dbReference type="SAM" id="MobiDB-lite"/>
    </source>
</evidence>
<name>A0A061R8Y9_9CHLO</name>
<accession>A0A061R8Y9</accession>
<dbReference type="AlphaFoldDB" id="A0A061R8Y9"/>
<reference evidence="2" key="1">
    <citation type="submission" date="2014-05" db="EMBL/GenBank/DDBJ databases">
        <title>The transcriptome of the halophilic microalga Tetraselmis sp. GSL018 isolated from the Great Salt Lake, Utah.</title>
        <authorList>
            <person name="Jinkerson R.E."/>
            <person name="D'Adamo S."/>
            <person name="Posewitz M.C."/>
        </authorList>
    </citation>
    <scope>NUCLEOTIDE SEQUENCE</scope>
    <source>
        <strain evidence="2">GSL018</strain>
    </source>
</reference>
<evidence type="ECO:0000313" key="2">
    <source>
        <dbReference type="EMBL" id="JAC67219.1"/>
    </source>
</evidence>
<feature type="compositionally biased region" description="Basic and acidic residues" evidence="1">
    <location>
        <begin position="60"/>
        <end position="85"/>
    </location>
</feature>
<dbReference type="EMBL" id="GBEZ01019324">
    <property type="protein sequence ID" value="JAC67219.1"/>
    <property type="molecule type" value="Transcribed_RNA"/>
</dbReference>
<feature type="non-terminal residue" evidence="2">
    <location>
        <position position="187"/>
    </location>
</feature>
<feature type="region of interest" description="Disordered" evidence="1">
    <location>
        <begin position="33"/>
        <end position="152"/>
    </location>
</feature>
<gene>
    <name evidence="2" type="ORF">TSPGSL018_11689</name>
</gene>
<proteinExistence type="predicted"/>
<organism evidence="2">
    <name type="scientific">Tetraselmis sp. GSL018</name>
    <dbReference type="NCBI Taxonomy" id="582737"/>
    <lineage>
        <taxon>Eukaryota</taxon>
        <taxon>Viridiplantae</taxon>
        <taxon>Chlorophyta</taxon>
        <taxon>core chlorophytes</taxon>
        <taxon>Chlorodendrophyceae</taxon>
        <taxon>Chlorodendrales</taxon>
        <taxon>Chlorodendraceae</taxon>
        <taxon>Tetraselmis</taxon>
    </lineage>
</organism>
<protein>
    <submittedName>
        <fullName evidence="2">Uncharacterized protein</fullName>
    </submittedName>
</protein>
<feature type="compositionally biased region" description="Low complexity" evidence="1">
    <location>
        <begin position="121"/>
        <end position="136"/>
    </location>
</feature>